<feature type="transmembrane region" description="Helical" evidence="1">
    <location>
        <begin position="14"/>
        <end position="39"/>
    </location>
</feature>
<accession>A0A4U3FDL5</accession>
<comment type="caution">
    <text evidence="2">The sequence shown here is derived from an EMBL/GenBank/DDBJ whole genome shotgun (WGS) entry which is preliminary data.</text>
</comment>
<keyword evidence="1" id="KW-1133">Transmembrane helix</keyword>
<dbReference type="STRING" id="1219360.GCA_001571305_01785"/>
<evidence type="ECO:0000256" key="1">
    <source>
        <dbReference type="SAM" id="Phobius"/>
    </source>
</evidence>
<evidence type="ECO:0000313" key="2">
    <source>
        <dbReference type="EMBL" id="TKJ91871.1"/>
    </source>
</evidence>
<proteinExistence type="predicted"/>
<gene>
    <name evidence="2" type="ORF">EpCFBP13511_07985</name>
</gene>
<dbReference type="OrthoDB" id="6578465at2"/>
<evidence type="ECO:0000313" key="3">
    <source>
        <dbReference type="Proteomes" id="UP000306393"/>
    </source>
</evidence>
<dbReference type="AlphaFoldDB" id="A0A4U3FDL5"/>
<dbReference type="EMBL" id="QGAC01000006">
    <property type="protein sequence ID" value="TKJ91871.1"/>
    <property type="molecule type" value="Genomic_DNA"/>
</dbReference>
<reference evidence="2 3" key="1">
    <citation type="journal article" date="2019" name="Sci. Rep.">
        <title>Differences in resource use lead to coexistence of seed-transmitted microbial populations.</title>
        <authorList>
            <person name="Torres-Cortes G."/>
            <person name="Garcia B.J."/>
            <person name="Compant S."/>
            <person name="Rezki S."/>
            <person name="Jones P."/>
            <person name="Preveaux A."/>
            <person name="Briand M."/>
            <person name="Roulet A."/>
            <person name="Bouchez O."/>
            <person name="Jacobson D."/>
            <person name="Barret M."/>
        </authorList>
    </citation>
    <scope>NUCLEOTIDE SEQUENCE [LARGE SCALE GENOMIC DNA]</scope>
    <source>
        <strain evidence="2 3">CFBP13511</strain>
    </source>
</reference>
<name>A0A4U3FDL5_9GAMM</name>
<organism evidence="2 3">
    <name type="scientific">Erwinia persicina</name>
    <dbReference type="NCBI Taxonomy" id="55211"/>
    <lineage>
        <taxon>Bacteria</taxon>
        <taxon>Pseudomonadati</taxon>
        <taxon>Pseudomonadota</taxon>
        <taxon>Gammaproteobacteria</taxon>
        <taxon>Enterobacterales</taxon>
        <taxon>Erwiniaceae</taxon>
        <taxon>Erwinia</taxon>
    </lineage>
</organism>
<sequence>METVFVQKGSYPSFLWISTLVILFIVGGNPGKTVGSGLFTGTKCNKKTRVIMLLLVFSPDK</sequence>
<keyword evidence="1" id="KW-0472">Membrane</keyword>
<protein>
    <submittedName>
        <fullName evidence="2">Uncharacterized protein</fullName>
    </submittedName>
</protein>
<dbReference type="Proteomes" id="UP000306393">
    <property type="component" value="Unassembled WGS sequence"/>
</dbReference>
<keyword evidence="1" id="KW-0812">Transmembrane</keyword>